<dbReference type="PIRSF" id="PIRSF000894">
    <property type="entry name" value="Acid_phosphatase"/>
    <property type="match status" value="1"/>
</dbReference>
<dbReference type="InterPro" id="IPR000560">
    <property type="entry name" value="His_Pase_clade-2"/>
</dbReference>
<dbReference type="PROSITE" id="PS00616">
    <property type="entry name" value="HIS_ACID_PHOSPHAT_1"/>
    <property type="match status" value="1"/>
</dbReference>
<dbReference type="Pfam" id="PF00328">
    <property type="entry name" value="His_Phos_2"/>
    <property type="match status" value="1"/>
</dbReference>
<dbReference type="GO" id="GO:0003993">
    <property type="term" value="F:acid phosphatase activity"/>
    <property type="evidence" value="ECO:0007669"/>
    <property type="project" value="TreeGrafter"/>
</dbReference>
<dbReference type="InterPro" id="IPR033379">
    <property type="entry name" value="Acid_Pase_AS"/>
</dbReference>
<protein>
    <submittedName>
        <fullName evidence="7">Acid phosphatase PHO1</fullName>
    </submittedName>
</protein>
<dbReference type="OMA" id="RGRSDWC"/>
<organism evidence="7 8">
    <name type="scientific">Neolecta irregularis (strain DAH-3)</name>
    <dbReference type="NCBI Taxonomy" id="1198029"/>
    <lineage>
        <taxon>Eukaryota</taxon>
        <taxon>Fungi</taxon>
        <taxon>Dikarya</taxon>
        <taxon>Ascomycota</taxon>
        <taxon>Taphrinomycotina</taxon>
        <taxon>Neolectales</taxon>
        <taxon>Neolectaceae</taxon>
        <taxon>Neolecta</taxon>
    </lineage>
</organism>
<keyword evidence="6" id="KW-0812">Transmembrane</keyword>
<evidence type="ECO:0000256" key="4">
    <source>
        <dbReference type="PIRSR" id="PIRSR000894-1"/>
    </source>
</evidence>
<dbReference type="GO" id="GO:0009277">
    <property type="term" value="C:fungal-type cell wall"/>
    <property type="evidence" value="ECO:0007669"/>
    <property type="project" value="TreeGrafter"/>
</dbReference>
<feature type="disulfide bond" evidence="5">
    <location>
        <begin position="293"/>
        <end position="306"/>
    </location>
</feature>
<feature type="transmembrane region" description="Helical" evidence="6">
    <location>
        <begin position="39"/>
        <end position="57"/>
    </location>
</feature>
<proteinExistence type="inferred from homology"/>
<dbReference type="PANTHER" id="PTHR20963:SF18">
    <property type="entry name" value="ACID PHOSPHATASE PHO11-RELATED"/>
    <property type="match status" value="1"/>
</dbReference>
<feature type="disulfide bond" evidence="5">
    <location>
        <begin position="432"/>
        <end position="440"/>
    </location>
</feature>
<keyword evidence="6" id="KW-0472">Membrane</keyword>
<comment type="caution">
    <text evidence="7">The sequence shown here is derived from an EMBL/GenBank/DDBJ whole genome shotgun (WGS) entry which is preliminary data.</text>
</comment>
<dbReference type="SUPFAM" id="SSF53254">
    <property type="entry name" value="Phosphoglycerate mutase-like"/>
    <property type="match status" value="1"/>
</dbReference>
<sequence length="480" mass="53798">MFNYFQRQAQCYKVNVSYHEIRNAGEAAQNLPALKKYQMVMVSALVLSTIAFLGINVSSSFQQSSHFELFRNLGGLGPYIRGTGYGSKSEIPNGCVVDQIHMIARHGERYPTDAEGFDATAQKLMNFANFKGTLKPLRRWDWKNVIYDGLNQYGQLTATGPYAGTLTWSKAATEFRTRYPAIWNFSSTEPTRIFASDSTRVIQSAIHFAKNFFANQYESLVELVIISEQDQTGDTLSPTDACPAYMNEGLELGNEKFDTFTATYLPNIADRFNKQNPNLNLLPQDIYTMQEMCGYEINALGESPLCSVFEEEDWANFQYSRDLFFFYSCGPGNKYSITMGFPWINATRNLLLEGPRSGALFFSFTHDGSIVPMITVLGLFNDVELPSERRRRFKTTDIVPMGARLVLERLSCGSSINVRVLVNDAVIPIETCNSGPGSSCELGQFDALITKQGDRAGSFTSICGLTEGEDSISFLWQRKN</sequence>
<dbReference type="PANTHER" id="PTHR20963">
    <property type="entry name" value="MULTIPLE INOSITOL POLYPHOSPHATE PHOSPHATASE-RELATED"/>
    <property type="match status" value="1"/>
</dbReference>
<evidence type="ECO:0000256" key="5">
    <source>
        <dbReference type="PIRSR" id="PIRSR000894-2"/>
    </source>
</evidence>
<feature type="active site" description="Proton donor" evidence="4">
    <location>
        <position position="367"/>
    </location>
</feature>
<evidence type="ECO:0000313" key="8">
    <source>
        <dbReference type="Proteomes" id="UP000186594"/>
    </source>
</evidence>
<keyword evidence="2" id="KW-0378">Hydrolase</keyword>
<comment type="similarity">
    <text evidence="1">Belongs to the histidine acid phosphatase family.</text>
</comment>
<dbReference type="InterPro" id="IPR029033">
    <property type="entry name" value="His_PPase_superfam"/>
</dbReference>
<evidence type="ECO:0000256" key="2">
    <source>
        <dbReference type="ARBA" id="ARBA00022801"/>
    </source>
</evidence>
<dbReference type="STRING" id="1198029.A0A1U7LN77"/>
<keyword evidence="6" id="KW-1133">Transmembrane helix</keyword>
<dbReference type="Gene3D" id="3.40.50.1240">
    <property type="entry name" value="Phosphoglycerate mutase-like"/>
    <property type="match status" value="1"/>
</dbReference>
<feature type="disulfide bond" evidence="5">
    <location>
        <begin position="95"/>
        <end position="412"/>
    </location>
</feature>
<dbReference type="Proteomes" id="UP000186594">
    <property type="component" value="Unassembled WGS sequence"/>
</dbReference>
<name>A0A1U7LN77_NEOID</name>
<keyword evidence="5" id="KW-1015">Disulfide bond</keyword>
<dbReference type="InterPro" id="IPR016274">
    <property type="entry name" value="Histidine_acid_Pase_euk"/>
</dbReference>
<evidence type="ECO:0000256" key="3">
    <source>
        <dbReference type="ARBA" id="ARBA00023180"/>
    </source>
</evidence>
<keyword evidence="8" id="KW-1185">Reference proteome</keyword>
<evidence type="ECO:0000313" key="7">
    <source>
        <dbReference type="EMBL" id="OLL24104.1"/>
    </source>
</evidence>
<keyword evidence="3" id="KW-0325">Glycoprotein</keyword>
<dbReference type="EMBL" id="LXFE01000978">
    <property type="protein sequence ID" value="OLL24104.1"/>
    <property type="molecule type" value="Genomic_DNA"/>
</dbReference>
<accession>A0A1U7LN77</accession>
<reference evidence="7 8" key="1">
    <citation type="submission" date="2016-04" db="EMBL/GenBank/DDBJ databases">
        <title>Evolutionary innovation and constraint leading to complex multicellularity in the Ascomycota.</title>
        <authorList>
            <person name="Cisse O."/>
            <person name="Nguyen A."/>
            <person name="Hewitt D.A."/>
            <person name="Jedd G."/>
            <person name="Stajich J.E."/>
        </authorList>
    </citation>
    <scope>NUCLEOTIDE SEQUENCE [LARGE SCALE GENOMIC DNA]</scope>
    <source>
        <strain evidence="7 8">DAH-3</strain>
    </source>
</reference>
<dbReference type="OrthoDB" id="6509975at2759"/>
<feature type="active site" description="Nucleophile" evidence="4">
    <location>
        <position position="106"/>
    </location>
</feature>
<dbReference type="AlphaFoldDB" id="A0A1U7LN77"/>
<gene>
    <name evidence="7" type="ORF">NEOLI_004280</name>
</gene>
<evidence type="ECO:0000256" key="1">
    <source>
        <dbReference type="ARBA" id="ARBA00005375"/>
    </source>
</evidence>
<dbReference type="CDD" id="cd07061">
    <property type="entry name" value="HP_HAP_like"/>
    <property type="match status" value="1"/>
</dbReference>
<evidence type="ECO:0000256" key="6">
    <source>
        <dbReference type="SAM" id="Phobius"/>
    </source>
</evidence>